<dbReference type="AlphaFoldDB" id="A0AAE0J6W1"/>
<name>A0AAE0J6W1_9PEZI</name>
<dbReference type="EMBL" id="JAUEPP010000008">
    <property type="protein sequence ID" value="KAK3338066.1"/>
    <property type="molecule type" value="Genomic_DNA"/>
</dbReference>
<keyword evidence="2" id="KW-1185">Reference proteome</keyword>
<evidence type="ECO:0000313" key="1">
    <source>
        <dbReference type="EMBL" id="KAK3338066.1"/>
    </source>
</evidence>
<accession>A0AAE0J6W1</accession>
<dbReference type="GeneID" id="87864591"/>
<organism evidence="1 2">
    <name type="scientific">Neurospora tetraspora</name>
    <dbReference type="NCBI Taxonomy" id="94610"/>
    <lineage>
        <taxon>Eukaryota</taxon>
        <taxon>Fungi</taxon>
        <taxon>Dikarya</taxon>
        <taxon>Ascomycota</taxon>
        <taxon>Pezizomycotina</taxon>
        <taxon>Sordariomycetes</taxon>
        <taxon>Sordariomycetidae</taxon>
        <taxon>Sordariales</taxon>
        <taxon>Sordariaceae</taxon>
        <taxon>Neurospora</taxon>
    </lineage>
</organism>
<proteinExistence type="predicted"/>
<reference evidence="1" key="1">
    <citation type="journal article" date="2023" name="Mol. Phylogenet. Evol.">
        <title>Genome-scale phylogeny and comparative genomics of the fungal order Sordariales.</title>
        <authorList>
            <person name="Hensen N."/>
            <person name="Bonometti L."/>
            <person name="Westerberg I."/>
            <person name="Brannstrom I.O."/>
            <person name="Guillou S."/>
            <person name="Cros-Aarteil S."/>
            <person name="Calhoun S."/>
            <person name="Haridas S."/>
            <person name="Kuo A."/>
            <person name="Mondo S."/>
            <person name="Pangilinan J."/>
            <person name="Riley R."/>
            <person name="LaButti K."/>
            <person name="Andreopoulos B."/>
            <person name="Lipzen A."/>
            <person name="Chen C."/>
            <person name="Yan M."/>
            <person name="Daum C."/>
            <person name="Ng V."/>
            <person name="Clum A."/>
            <person name="Steindorff A."/>
            <person name="Ohm R.A."/>
            <person name="Martin F."/>
            <person name="Silar P."/>
            <person name="Natvig D.O."/>
            <person name="Lalanne C."/>
            <person name="Gautier V."/>
            <person name="Ament-Velasquez S.L."/>
            <person name="Kruys A."/>
            <person name="Hutchinson M.I."/>
            <person name="Powell A.J."/>
            <person name="Barry K."/>
            <person name="Miller A.N."/>
            <person name="Grigoriev I.V."/>
            <person name="Debuchy R."/>
            <person name="Gladieux P."/>
            <person name="Hiltunen Thoren M."/>
            <person name="Johannesson H."/>
        </authorList>
    </citation>
    <scope>NUCLEOTIDE SEQUENCE</scope>
    <source>
        <strain evidence="1">CBS 560.94</strain>
    </source>
</reference>
<comment type="caution">
    <text evidence="1">The sequence shown here is derived from an EMBL/GenBank/DDBJ whole genome shotgun (WGS) entry which is preliminary data.</text>
</comment>
<dbReference type="Proteomes" id="UP001278500">
    <property type="component" value="Unassembled WGS sequence"/>
</dbReference>
<gene>
    <name evidence="1" type="ORF">B0H65DRAFT_477647</name>
</gene>
<dbReference type="RefSeq" id="XP_062677517.1">
    <property type="nucleotide sequence ID" value="XM_062827437.1"/>
</dbReference>
<evidence type="ECO:0000313" key="2">
    <source>
        <dbReference type="Proteomes" id="UP001278500"/>
    </source>
</evidence>
<sequence>MAIEKGHKAVIKLLLDTSAFARASEMKVSAKDVMGPEAAGEAVVVWAGRTSSSAVRALLADCTVVEGGGGTQRVSGRGVTGVMTGGIGLGAPRGEGVDISELWLLGYRP</sequence>
<protein>
    <submittedName>
        <fullName evidence="1">Uncharacterized protein</fullName>
    </submittedName>
</protein>
<reference evidence="1" key="2">
    <citation type="submission" date="2023-06" db="EMBL/GenBank/DDBJ databases">
        <authorList>
            <consortium name="Lawrence Berkeley National Laboratory"/>
            <person name="Haridas S."/>
            <person name="Hensen N."/>
            <person name="Bonometti L."/>
            <person name="Westerberg I."/>
            <person name="Brannstrom I.O."/>
            <person name="Guillou S."/>
            <person name="Cros-Aarteil S."/>
            <person name="Calhoun S."/>
            <person name="Kuo A."/>
            <person name="Mondo S."/>
            <person name="Pangilinan J."/>
            <person name="Riley R."/>
            <person name="Labutti K."/>
            <person name="Andreopoulos B."/>
            <person name="Lipzen A."/>
            <person name="Chen C."/>
            <person name="Yanf M."/>
            <person name="Daum C."/>
            <person name="Ng V."/>
            <person name="Clum A."/>
            <person name="Steindorff A."/>
            <person name="Ohm R."/>
            <person name="Martin F."/>
            <person name="Silar P."/>
            <person name="Natvig D."/>
            <person name="Lalanne C."/>
            <person name="Gautier V."/>
            <person name="Ament-Velasquez S.L."/>
            <person name="Kruys A."/>
            <person name="Hutchinson M.I."/>
            <person name="Powell A.J."/>
            <person name="Barry K."/>
            <person name="Miller A.N."/>
            <person name="Grigoriev I.V."/>
            <person name="Debuchy R."/>
            <person name="Gladieux P."/>
            <person name="Thoren M.H."/>
            <person name="Johannesson H."/>
        </authorList>
    </citation>
    <scope>NUCLEOTIDE SEQUENCE</scope>
    <source>
        <strain evidence="1">CBS 560.94</strain>
    </source>
</reference>